<dbReference type="EMBL" id="JEME01001739">
    <property type="protein sequence ID" value="KYG06248.1"/>
    <property type="molecule type" value="Genomic_DNA"/>
</dbReference>
<sequence length="576" mass="65664">MSERNGKIFPRNLTARAHHMVAGNPVTTRPEDAASNCYPGLELDVRNFDRRFFPGLVFEFIARNDISSPYTEPMHYGARLAYLDHLEDPELAKPEAKPLLARLQGRDGARLSDGEWYLEWIEQGGKKIYMRRRNDSGQPLPLDGLFVWRFVRSIVPGELTIGLNRRKDGEEIALAGFRRRYTDEHTGVLSLAYQPGELGQSLCSPWQHDFRDCACSYWASSRPDVVLGEVRPGEKTADPMQATLLLDWMRDRSRAGVASAQDTFSKNRPFQYDHYQINHAWQDLAVVVRNTEVGAFYAPGPEHHAAPFASPQELAEELRVLAGLELALNLEYLYAYYSLRGVEEVEGEELKKAVAFVRNDLLLIAMSEMLHLRWANQLLWMLYEHGLIEQRYEPVLTPARQIPLGAPPRIAWRERALRRFDSQTRKDFIAGELPSGELEKTYARVVVTLRDPRYPAHLVEVARRTVADSIGHYNRFRVMDAVLRAYSNEDAYLRQIEKGTPEQCRDALDLLSKVVDSLKDGYSKLGERHVNSGGQRVAVARQTMHELDAAAEQLAEQGIGVPFFHRWEAEAGRIQP</sequence>
<evidence type="ECO:0000313" key="3">
    <source>
        <dbReference type="Proteomes" id="UP000075502"/>
    </source>
</evidence>
<evidence type="ECO:0000313" key="2">
    <source>
        <dbReference type="EMBL" id="KYG06248.1"/>
    </source>
</evidence>
<protein>
    <recommendedName>
        <fullName evidence="1">Iminophenyl-pyruvate dimer synthase domain-containing protein</fullName>
    </recommendedName>
</protein>
<reference evidence="2 3" key="1">
    <citation type="submission" date="2014-02" db="EMBL/GenBank/DDBJ databases">
        <title>The small core and large imbalanced accessory genome model reveals a collaborative survival strategy of Sorangium cellulosum strains in nature.</title>
        <authorList>
            <person name="Han K."/>
            <person name="Peng R."/>
            <person name="Blom J."/>
            <person name="Li Y.-Z."/>
        </authorList>
    </citation>
    <scope>NUCLEOTIDE SEQUENCE [LARGE SCALE GENOMIC DNA]</scope>
    <source>
        <strain evidence="2 3">So0007-03</strain>
    </source>
</reference>
<organism evidence="2 3">
    <name type="scientific">Sorangium cellulosum</name>
    <name type="common">Polyangium cellulosum</name>
    <dbReference type="NCBI Taxonomy" id="56"/>
    <lineage>
        <taxon>Bacteria</taxon>
        <taxon>Pseudomonadati</taxon>
        <taxon>Myxococcota</taxon>
        <taxon>Polyangia</taxon>
        <taxon>Polyangiales</taxon>
        <taxon>Polyangiaceae</taxon>
        <taxon>Sorangium</taxon>
    </lineage>
</organism>
<name>A0A150TP63_SORCE</name>
<proteinExistence type="predicted"/>
<dbReference type="AlphaFoldDB" id="A0A150TP63"/>
<accession>A0A150TP63</accession>
<dbReference type="InterPro" id="IPR012347">
    <property type="entry name" value="Ferritin-like"/>
</dbReference>
<evidence type="ECO:0000259" key="1">
    <source>
        <dbReference type="Pfam" id="PF12902"/>
    </source>
</evidence>
<dbReference type="Pfam" id="PF12902">
    <property type="entry name" value="Ferritin-like"/>
    <property type="match status" value="1"/>
</dbReference>
<comment type="caution">
    <text evidence="2">The sequence shown here is derived from an EMBL/GenBank/DDBJ whole genome shotgun (WGS) entry which is preliminary data.</text>
</comment>
<feature type="domain" description="Iminophenyl-pyruvate dimer synthase" evidence="1">
    <location>
        <begin position="323"/>
        <end position="458"/>
    </location>
</feature>
<dbReference type="Proteomes" id="UP000075502">
    <property type="component" value="Unassembled WGS sequence"/>
</dbReference>
<dbReference type="InterPro" id="IPR026820">
    <property type="entry name" value="VioB/RebD_dom"/>
</dbReference>
<gene>
    <name evidence="2" type="ORF">BE21_35960</name>
</gene>
<dbReference type="Gene3D" id="1.20.1260.10">
    <property type="match status" value="1"/>
</dbReference>